<name>A0A1Y2ASV5_9FUNG</name>
<keyword evidence="2" id="KW-1185">Reference proteome</keyword>
<dbReference type="Proteomes" id="UP000193642">
    <property type="component" value="Unassembled WGS sequence"/>
</dbReference>
<evidence type="ECO:0000313" key="2">
    <source>
        <dbReference type="Proteomes" id="UP000193642"/>
    </source>
</evidence>
<dbReference type="AlphaFoldDB" id="A0A1Y2ASV5"/>
<evidence type="ECO:0000313" key="1">
    <source>
        <dbReference type="EMBL" id="ORY25380.1"/>
    </source>
</evidence>
<dbReference type="InterPro" id="IPR029058">
    <property type="entry name" value="AB_hydrolase_fold"/>
</dbReference>
<dbReference type="OrthoDB" id="277931at2759"/>
<dbReference type="EMBL" id="MCGO01000130">
    <property type="protein sequence ID" value="ORY25380.1"/>
    <property type="molecule type" value="Genomic_DNA"/>
</dbReference>
<reference evidence="1 2" key="1">
    <citation type="submission" date="2016-07" db="EMBL/GenBank/DDBJ databases">
        <title>Pervasive Adenine N6-methylation of Active Genes in Fungi.</title>
        <authorList>
            <consortium name="DOE Joint Genome Institute"/>
            <person name="Mondo S.J."/>
            <person name="Dannebaum R.O."/>
            <person name="Kuo R.C."/>
            <person name="Labutti K."/>
            <person name="Haridas S."/>
            <person name="Kuo A."/>
            <person name="Salamov A."/>
            <person name="Ahrendt S.R."/>
            <person name="Lipzen A."/>
            <person name="Sullivan W."/>
            <person name="Andreopoulos W.B."/>
            <person name="Clum A."/>
            <person name="Lindquist E."/>
            <person name="Daum C."/>
            <person name="Ramamoorthy G.K."/>
            <person name="Gryganskyi A."/>
            <person name="Culley D."/>
            <person name="Magnuson J.K."/>
            <person name="James T.Y."/>
            <person name="O'Malley M.A."/>
            <person name="Stajich J.E."/>
            <person name="Spatafora J.W."/>
            <person name="Visel A."/>
            <person name="Grigoriev I.V."/>
        </authorList>
    </citation>
    <scope>NUCLEOTIDE SEQUENCE [LARGE SCALE GENOMIC DNA]</scope>
    <source>
        <strain evidence="1 2">JEL800</strain>
    </source>
</reference>
<sequence>MGAGASTTTVAAKTTSETTGYCSWCFSRIPRTAKPVNLRTEFQLIRCPQRECERLVRKCKAQTCPHYACSDTYTITSHTNTQISRSDHFCALHLRVIGSFEKAVGFTRMSSLLEYKSLHTNGLGNAGVLETVVDAVQLVSGSRGIGEVLEIAMDVVSSFSIEGLFGNQPSALIGIGSERYTCTPVGMPLASPASAVASYVIYKSMPIFREKGFVLERLGNPSLPTLLTIDGFLHTPQDSQIWSKLVDNAFPGHTWISLQWDASTTLNDPSFLEITSLLTNPVEKIPGMFVTAGMAGLAAFQGARGNCERTAYLVADAIMRLGGGQRVVLMGHSLGACLVYHVLSVVSESMRVKRGKRRDSKVGFGEDEGSVGERKIESAILLGSACPHKRIGDGRDGWVDASEAVSRNIINLFSVKDEVLNALGKINGVACAGARAIEWNRMSNGRSTKREKIINVQCDEVCGHFDWKPSVASARLFAC</sequence>
<comment type="caution">
    <text evidence="1">The sequence shown here is derived from an EMBL/GenBank/DDBJ whole genome shotgun (WGS) entry which is preliminary data.</text>
</comment>
<protein>
    <submittedName>
        <fullName evidence="1">Uncharacterized protein</fullName>
    </submittedName>
</protein>
<accession>A0A1Y2ASV5</accession>
<gene>
    <name evidence="1" type="ORF">BCR33DRAFT_727022</name>
</gene>
<dbReference type="Gene3D" id="3.40.50.1820">
    <property type="entry name" value="alpha/beta hydrolase"/>
    <property type="match status" value="1"/>
</dbReference>
<dbReference type="SUPFAM" id="SSF53474">
    <property type="entry name" value="alpha/beta-Hydrolases"/>
    <property type="match status" value="1"/>
</dbReference>
<organism evidence="1 2">
    <name type="scientific">Rhizoclosmatium globosum</name>
    <dbReference type="NCBI Taxonomy" id="329046"/>
    <lineage>
        <taxon>Eukaryota</taxon>
        <taxon>Fungi</taxon>
        <taxon>Fungi incertae sedis</taxon>
        <taxon>Chytridiomycota</taxon>
        <taxon>Chytridiomycota incertae sedis</taxon>
        <taxon>Chytridiomycetes</taxon>
        <taxon>Chytridiales</taxon>
        <taxon>Chytriomycetaceae</taxon>
        <taxon>Rhizoclosmatium</taxon>
    </lineage>
</organism>
<proteinExistence type="predicted"/>